<organism evidence="2 3">
    <name type="scientific">Clostridium mobile</name>
    <dbReference type="NCBI Taxonomy" id="2841512"/>
    <lineage>
        <taxon>Bacteria</taxon>
        <taxon>Bacillati</taxon>
        <taxon>Bacillota</taxon>
        <taxon>Clostridia</taxon>
        <taxon>Eubacteriales</taxon>
        <taxon>Clostridiaceae</taxon>
        <taxon>Clostridium</taxon>
    </lineage>
</organism>
<name>A0ABS6EMI2_9CLOT</name>
<proteinExistence type="predicted"/>
<sequence length="84" mass="9007">MFDFTDLAFMTGIVMALSEMFKRFGVSPKFIPVLNLLLGIVAGMVYVSPQDTKTAVLSGIVIGLTSSGLYSGTKNISQGLQENK</sequence>
<keyword evidence="3" id="KW-1185">Reference proteome</keyword>
<keyword evidence="1" id="KW-0812">Transmembrane</keyword>
<reference evidence="2 3" key="1">
    <citation type="submission" date="2021-06" db="EMBL/GenBank/DDBJ databases">
        <authorList>
            <person name="Sun Q."/>
            <person name="Li D."/>
        </authorList>
    </citation>
    <scope>NUCLEOTIDE SEQUENCE [LARGE SCALE GENOMIC DNA]</scope>
    <source>
        <strain evidence="2 3">MSJ-11</strain>
    </source>
</reference>
<protein>
    <submittedName>
        <fullName evidence="2">Holin</fullName>
    </submittedName>
</protein>
<dbReference type="EMBL" id="JAHLQF010000006">
    <property type="protein sequence ID" value="MBU5486452.1"/>
    <property type="molecule type" value="Genomic_DNA"/>
</dbReference>
<accession>A0ABS6EMI2</accession>
<gene>
    <name evidence="2" type="ORF">KQI86_19305</name>
</gene>
<dbReference type="RefSeq" id="WP_216441054.1">
    <property type="nucleotide sequence ID" value="NZ_JAHLQF010000006.1"/>
</dbReference>
<feature type="transmembrane region" description="Helical" evidence="1">
    <location>
        <begin position="54"/>
        <end position="72"/>
    </location>
</feature>
<keyword evidence="1" id="KW-0472">Membrane</keyword>
<evidence type="ECO:0000313" key="2">
    <source>
        <dbReference type="EMBL" id="MBU5486452.1"/>
    </source>
</evidence>
<dbReference type="Proteomes" id="UP000726170">
    <property type="component" value="Unassembled WGS sequence"/>
</dbReference>
<evidence type="ECO:0000256" key="1">
    <source>
        <dbReference type="SAM" id="Phobius"/>
    </source>
</evidence>
<evidence type="ECO:0000313" key="3">
    <source>
        <dbReference type="Proteomes" id="UP000726170"/>
    </source>
</evidence>
<keyword evidence="1" id="KW-1133">Transmembrane helix</keyword>
<comment type="caution">
    <text evidence="2">The sequence shown here is derived from an EMBL/GenBank/DDBJ whole genome shotgun (WGS) entry which is preliminary data.</text>
</comment>
<feature type="transmembrane region" description="Helical" evidence="1">
    <location>
        <begin position="30"/>
        <end position="48"/>
    </location>
</feature>